<dbReference type="Pfam" id="PF13541">
    <property type="entry name" value="ChlI"/>
    <property type="match status" value="1"/>
</dbReference>
<dbReference type="InterPro" id="IPR004482">
    <property type="entry name" value="Mg_chelat-rel"/>
</dbReference>
<comment type="similarity">
    <text evidence="1">Belongs to the Mg-chelatase subunits D/I family. ComM subfamily.</text>
</comment>
<dbReference type="NCBIfam" id="TIGR00368">
    <property type="entry name" value="YifB family Mg chelatase-like AAA ATPase"/>
    <property type="match status" value="1"/>
</dbReference>
<sequence length="529" mass="58304">MYGKVISSCVNGMNGRLVEVEIDLSNGLPQMNIVGLPDNSIRESTDRVRSAIKNCNFSFPMERITVNLAPADLRKEGSAFDLAIAVGILQTSGQIHLDDLERTLFIGELSLDGGLRPIPGVLPMVHGARNEGLVKVMLPVQNAEEAALVEGIEVIPVSHLQDLSSGKLNDPPTKLFNEANHLLHKTKKAEKGIPAIQEEDFNDVLGQYQAKRALMIAAAGMHNIMLIGPPGSGKTMLIRRLPSILPPLDDDEAMDVTKIYSIAGKLTDRSTFIRNRPFRAPHHTISQAGLIGGGSPPLPGEVSLAHKGVLFLDELPEFARSVLEVLRQPLEDRRVAISRARGMFVFPTDFMLAATMNPCPCGYYGSESETTPCTCSPHKISAYRAKISGPLLDRIDLHVDVPRVDYRELSRQPISSRTTSEIPALGSSQIRQQILAAREVQYWRYAGEAIHTNGGLNGKLLRKHCRLKPDAEQLLFQSFQALGMSVRAHDRILKIARTIADLEGSEQIDDRHLAEAIQYRNLDRKYTMS</sequence>
<dbReference type="Proteomes" id="UP001310386">
    <property type="component" value="Unassembled WGS sequence"/>
</dbReference>
<evidence type="ECO:0000313" key="4">
    <source>
        <dbReference type="Proteomes" id="UP001310386"/>
    </source>
</evidence>
<evidence type="ECO:0000313" key="3">
    <source>
        <dbReference type="EMBL" id="MEB3101181.1"/>
    </source>
</evidence>
<reference evidence="3" key="1">
    <citation type="submission" date="2023-12" db="EMBL/GenBank/DDBJ databases">
        <title>Fervidustalea candida gen. nov., sp. nov., a novel member of the family Paenibacillaceae isolated from a geothermal area.</title>
        <authorList>
            <person name="Li W.-J."/>
            <person name="Jiao J.-Y."/>
            <person name="Chen Y."/>
        </authorList>
    </citation>
    <scope>NUCLEOTIDE SEQUENCE</scope>
    <source>
        <strain evidence="3">SYSU GA230002</strain>
    </source>
</reference>
<dbReference type="InterPro" id="IPR000523">
    <property type="entry name" value="Mg_chelatse_chII-like_cat_dom"/>
</dbReference>
<dbReference type="Pfam" id="PF13335">
    <property type="entry name" value="Mg_chelatase_C"/>
    <property type="match status" value="1"/>
</dbReference>
<dbReference type="EMBL" id="JAYJLD010000006">
    <property type="protein sequence ID" value="MEB3101181.1"/>
    <property type="molecule type" value="Genomic_DNA"/>
</dbReference>
<dbReference type="InterPro" id="IPR020568">
    <property type="entry name" value="Ribosomal_Su5_D2-typ_SF"/>
</dbReference>
<evidence type="ECO:0000256" key="1">
    <source>
        <dbReference type="ARBA" id="ARBA00006354"/>
    </source>
</evidence>
<gene>
    <name evidence="3" type="ORF">VF724_05835</name>
</gene>
<dbReference type="Gene3D" id="3.40.50.300">
    <property type="entry name" value="P-loop containing nucleotide triphosphate hydrolases"/>
    <property type="match status" value="1"/>
</dbReference>
<protein>
    <submittedName>
        <fullName evidence="3">YifB family Mg chelatase-like AAA ATPase</fullName>
    </submittedName>
</protein>
<proteinExistence type="inferred from homology"/>
<dbReference type="InterPro" id="IPR045006">
    <property type="entry name" value="CHLI-like"/>
</dbReference>
<dbReference type="Pfam" id="PF01078">
    <property type="entry name" value="Mg_chelatase"/>
    <property type="match status" value="1"/>
</dbReference>
<dbReference type="Gene3D" id="3.30.230.10">
    <property type="match status" value="1"/>
</dbReference>
<dbReference type="InterPro" id="IPR027417">
    <property type="entry name" value="P-loop_NTPase"/>
</dbReference>
<dbReference type="InterPro" id="IPR025158">
    <property type="entry name" value="Mg_chelat-rel_C"/>
</dbReference>
<comment type="caution">
    <text evidence="3">The sequence shown here is derived from an EMBL/GenBank/DDBJ whole genome shotgun (WGS) entry which is preliminary data.</text>
</comment>
<dbReference type="PANTHER" id="PTHR32039:SF7">
    <property type="entry name" value="COMPETENCE PROTEIN COMM"/>
    <property type="match status" value="1"/>
</dbReference>
<dbReference type="SMART" id="SM00382">
    <property type="entry name" value="AAA"/>
    <property type="match status" value="1"/>
</dbReference>
<accession>A0ABU5ZIN4</accession>
<dbReference type="PANTHER" id="PTHR32039">
    <property type="entry name" value="MAGNESIUM-CHELATASE SUBUNIT CHLI"/>
    <property type="match status" value="1"/>
</dbReference>
<dbReference type="InterPro" id="IPR014721">
    <property type="entry name" value="Ribsml_uS5_D2-typ_fold_subgr"/>
</dbReference>
<feature type="domain" description="AAA+ ATPase" evidence="2">
    <location>
        <begin position="220"/>
        <end position="405"/>
    </location>
</feature>
<dbReference type="SUPFAM" id="SSF52540">
    <property type="entry name" value="P-loop containing nucleoside triphosphate hydrolases"/>
    <property type="match status" value="1"/>
</dbReference>
<dbReference type="InterPro" id="IPR003593">
    <property type="entry name" value="AAA+_ATPase"/>
</dbReference>
<dbReference type="RefSeq" id="WP_371753296.1">
    <property type="nucleotide sequence ID" value="NZ_JAYJLD010000006.1"/>
</dbReference>
<keyword evidence="4" id="KW-1185">Reference proteome</keyword>
<evidence type="ECO:0000259" key="2">
    <source>
        <dbReference type="SMART" id="SM00382"/>
    </source>
</evidence>
<organism evidence="3 4">
    <name type="scientific">Ferviditalea candida</name>
    <dbReference type="NCBI Taxonomy" id="3108399"/>
    <lineage>
        <taxon>Bacteria</taxon>
        <taxon>Bacillati</taxon>
        <taxon>Bacillota</taxon>
        <taxon>Bacilli</taxon>
        <taxon>Bacillales</taxon>
        <taxon>Paenibacillaceae</taxon>
        <taxon>Ferviditalea</taxon>
    </lineage>
</organism>
<dbReference type="SUPFAM" id="SSF54211">
    <property type="entry name" value="Ribosomal protein S5 domain 2-like"/>
    <property type="match status" value="1"/>
</dbReference>
<name>A0ABU5ZIN4_9BACL</name>